<organism evidence="5 6">
    <name type="scientific">Vreelandella glaciei</name>
    <dbReference type="NCBI Taxonomy" id="186761"/>
    <lineage>
        <taxon>Bacteria</taxon>
        <taxon>Pseudomonadati</taxon>
        <taxon>Pseudomonadota</taxon>
        <taxon>Gammaproteobacteria</taxon>
        <taxon>Oceanospirillales</taxon>
        <taxon>Halomonadaceae</taxon>
        <taxon>Vreelandella</taxon>
    </lineage>
</organism>
<evidence type="ECO:0000256" key="3">
    <source>
        <dbReference type="ARBA" id="ARBA00022679"/>
    </source>
</evidence>
<dbReference type="InterPro" id="IPR002941">
    <property type="entry name" value="DNA_methylase_N4/N6"/>
</dbReference>
<evidence type="ECO:0000256" key="2">
    <source>
        <dbReference type="ARBA" id="ARBA00022603"/>
    </source>
</evidence>
<evidence type="ECO:0000259" key="4">
    <source>
        <dbReference type="Pfam" id="PF01555"/>
    </source>
</evidence>
<evidence type="ECO:0000313" key="5">
    <source>
        <dbReference type="EMBL" id="NYS78588.1"/>
    </source>
</evidence>
<dbReference type="GO" id="GO:0003677">
    <property type="term" value="F:DNA binding"/>
    <property type="evidence" value="ECO:0007669"/>
    <property type="project" value="InterPro"/>
</dbReference>
<gene>
    <name evidence="5" type="ORF">HZS80_12850</name>
</gene>
<comment type="caution">
    <text evidence="5">The sequence shown here is derived from an EMBL/GenBank/DDBJ whole genome shotgun (WGS) entry which is preliminary data.</text>
</comment>
<dbReference type="Gene3D" id="3.40.50.150">
    <property type="entry name" value="Vaccinia Virus protein VP39"/>
    <property type="match status" value="1"/>
</dbReference>
<accession>A0A7Z0RZ80</accession>
<comment type="similarity">
    <text evidence="1">Belongs to the N(4)/N(6)-methyltransferase family.</text>
</comment>
<dbReference type="PROSITE" id="PS00092">
    <property type="entry name" value="N6_MTASE"/>
    <property type="match status" value="1"/>
</dbReference>
<dbReference type="Pfam" id="PF01555">
    <property type="entry name" value="N6_N4_Mtase"/>
    <property type="match status" value="1"/>
</dbReference>
<proteinExistence type="inferred from homology"/>
<dbReference type="EMBL" id="JACCDE010000017">
    <property type="protein sequence ID" value="NYS78588.1"/>
    <property type="molecule type" value="Genomic_DNA"/>
</dbReference>
<protein>
    <submittedName>
        <fullName evidence="5">Site-specific DNA-methyltransferase</fullName>
    </submittedName>
</protein>
<dbReference type="GO" id="GO:0032259">
    <property type="term" value="P:methylation"/>
    <property type="evidence" value="ECO:0007669"/>
    <property type="project" value="UniProtKB-KW"/>
</dbReference>
<sequence>MAVAIAETHKERFIKLLHELFQLDKPELDFGLYRIMHAKSDQLSRFIREDLAQAIEDAFAEQGEQQLSAMRHDIDEKRKQAEELGAPDPDSAPAVKQARAAYHVAKQEQSASVDIYDHLYRFFSRYYDKGDFMSRRHHVAENDSRAAPYAVPYDGREVYLHWANKDQYYVKSSETLANFTFNLNEALKTLQGSAAQAGLAFDSTDAALKVHCRVVDATEGEHSDVKESTERFFIIHHDKPIRLDGADLLLQFEYRPDPEKTGQGGAWQKKRLVEAEERIMEALRATDGVAAYRDGLATRAPTDKQKERTLLGKYLQQYTARNTMDYFIHKDLGGFLSRELDFYIKNEILRLDDIDNAEVLIVEQQLKKIQVLRKLAKKIIAFLAQLENFQKKLWLKKKFVTDKSYCITIDRLKSEEVIRSVITNKKQQKQWAELYSLNLDEFQKDYHETDIKIFLAKKNYRYLMADTSILPQVLAEEVASYCVGYLDGIFIEADSFHGCRTIKNKYEISIDKIYIDPPYNTGSDGFVYKDGYKHSSWLSMIDDRIRSHAALMKKDAIFSSSIDKDENRNLLPLLFDIFGENGFVEECVWQKSYGGGSKTKHINNLHEYVHVFSLNKSDLPYLELPPSGDVEKYYKYKDEKFSVRGPYRLQPLNTNSNDFRSNLTFPIPVYGKLSKEDLNKINDNEVVLERERTGEWGFYYKDGGQFIVECAFPKRQWQWSWDRVKTSLRNNELQFDEQNGGWVVSYKQYLCDEGGEQRGSKPSSIYIGPYTQTGTSEVRSIFGEDVTKFPKPTGMIEKFLGINYKKKNDIVLLDS</sequence>
<dbReference type="SUPFAM" id="SSF53335">
    <property type="entry name" value="S-adenosyl-L-methionine-dependent methyltransferases"/>
    <property type="match status" value="1"/>
</dbReference>
<dbReference type="RefSeq" id="WP_179916303.1">
    <property type="nucleotide sequence ID" value="NZ_JACCDE010000017.1"/>
</dbReference>
<name>A0A7Z0RZ80_9GAMM</name>
<evidence type="ECO:0000256" key="1">
    <source>
        <dbReference type="ARBA" id="ARBA00006594"/>
    </source>
</evidence>
<dbReference type="InterPro" id="IPR002052">
    <property type="entry name" value="DNA_methylase_N6_adenine_CS"/>
</dbReference>
<reference evidence="5 6" key="1">
    <citation type="journal article" date="2003" name="Extremophiles">
        <title>Halomonas glaciei sp. nov. isolated from fast ice of Adelie Land, Antarctica.</title>
        <authorList>
            <person name="Reddy G.S."/>
            <person name="Raghavan P.U."/>
            <person name="Sarita N.B."/>
            <person name="Prakash J.S."/>
            <person name="Nagesh N."/>
            <person name="Delille D."/>
            <person name="Shivaji S."/>
        </authorList>
    </citation>
    <scope>NUCLEOTIDE SEQUENCE [LARGE SCALE GENOMIC DNA]</scope>
    <source>
        <strain evidence="5 6">DD39</strain>
    </source>
</reference>
<keyword evidence="6" id="KW-1185">Reference proteome</keyword>
<keyword evidence="2 5" id="KW-0489">Methyltransferase</keyword>
<dbReference type="AlphaFoldDB" id="A0A7Z0RZ80"/>
<keyword evidence="3 5" id="KW-0808">Transferase</keyword>
<evidence type="ECO:0000313" key="6">
    <source>
        <dbReference type="Proteomes" id="UP000526892"/>
    </source>
</evidence>
<dbReference type="Proteomes" id="UP000526892">
    <property type="component" value="Unassembled WGS sequence"/>
</dbReference>
<feature type="domain" description="DNA methylase N-4/N-6" evidence="4">
    <location>
        <begin position="510"/>
        <end position="812"/>
    </location>
</feature>
<dbReference type="GO" id="GO:0008170">
    <property type="term" value="F:N-methyltransferase activity"/>
    <property type="evidence" value="ECO:0007669"/>
    <property type="project" value="InterPro"/>
</dbReference>
<dbReference type="InterPro" id="IPR029063">
    <property type="entry name" value="SAM-dependent_MTases_sf"/>
</dbReference>